<organism evidence="2 3">
    <name type="scientific">Microlunatus kandeliicorticis</name>
    <dbReference type="NCBI Taxonomy" id="1759536"/>
    <lineage>
        <taxon>Bacteria</taxon>
        <taxon>Bacillati</taxon>
        <taxon>Actinomycetota</taxon>
        <taxon>Actinomycetes</taxon>
        <taxon>Propionibacteriales</taxon>
        <taxon>Propionibacteriaceae</taxon>
        <taxon>Microlunatus</taxon>
    </lineage>
</organism>
<evidence type="ECO:0000313" key="3">
    <source>
        <dbReference type="Proteomes" id="UP000523079"/>
    </source>
</evidence>
<comment type="caution">
    <text evidence="2">The sequence shown here is derived from an EMBL/GenBank/DDBJ whole genome shotgun (WGS) entry which is preliminary data.</text>
</comment>
<dbReference type="GO" id="GO:0004340">
    <property type="term" value="F:glucokinase activity"/>
    <property type="evidence" value="ECO:0007669"/>
    <property type="project" value="UniProtKB-EC"/>
</dbReference>
<protein>
    <submittedName>
        <fullName evidence="2">Glucokinase</fullName>
        <ecNumber evidence="2">2.7.1.2</ecNumber>
    </submittedName>
</protein>
<gene>
    <name evidence="2" type="ORF">FHX74_002282</name>
</gene>
<reference evidence="2 3" key="1">
    <citation type="submission" date="2020-07" db="EMBL/GenBank/DDBJ databases">
        <title>Sequencing the genomes of 1000 actinobacteria strains.</title>
        <authorList>
            <person name="Klenk H.-P."/>
        </authorList>
    </citation>
    <scope>NUCLEOTIDE SEQUENCE [LARGE SCALE GENOMIC DNA]</scope>
    <source>
        <strain evidence="2 3">DSM 100723</strain>
    </source>
</reference>
<dbReference type="Gene3D" id="3.30.420.40">
    <property type="match status" value="2"/>
</dbReference>
<keyword evidence="2" id="KW-0418">Kinase</keyword>
<dbReference type="Pfam" id="PF00480">
    <property type="entry name" value="ROK"/>
    <property type="match status" value="1"/>
</dbReference>
<proteinExistence type="inferred from homology"/>
<dbReference type="RefSeq" id="WP_220483764.1">
    <property type="nucleotide sequence ID" value="NZ_JACGWT010000003.1"/>
</dbReference>
<dbReference type="InterPro" id="IPR043129">
    <property type="entry name" value="ATPase_NBD"/>
</dbReference>
<dbReference type="InterPro" id="IPR000600">
    <property type="entry name" value="ROK"/>
</dbReference>
<keyword evidence="3" id="KW-1185">Reference proteome</keyword>
<dbReference type="EMBL" id="JACGWT010000003">
    <property type="protein sequence ID" value="MBA8794663.1"/>
    <property type="molecule type" value="Genomic_DNA"/>
</dbReference>
<evidence type="ECO:0000256" key="1">
    <source>
        <dbReference type="ARBA" id="ARBA00006479"/>
    </source>
</evidence>
<dbReference type="Proteomes" id="UP000523079">
    <property type="component" value="Unassembled WGS sequence"/>
</dbReference>
<comment type="similarity">
    <text evidence="1">Belongs to the ROK (NagC/XylR) family.</text>
</comment>
<keyword evidence="2" id="KW-0808">Transferase</keyword>
<dbReference type="PANTHER" id="PTHR18964">
    <property type="entry name" value="ROK (REPRESSOR, ORF, KINASE) FAMILY"/>
    <property type="match status" value="1"/>
</dbReference>
<sequence>MDPVPGGDSALLDPALICAVDLGGTFTKMALVDAAGGVLAEDRVPTYLSAREVGDDGSGSRDWLAAEMARFVDASLPALPGRAVTGFGVVVPGIVDRGVVVAAANIGWYGMPLAAGLSERLGLPGGVDHDVRASGRAEWQLGAGRGVQNLMFVPLGTGIAAALVVDGRLLRADGYAGELGHIPVPSAGDTRCACGATGCLEIVASAAGVERTFARLTGRTMTTPADKVAGLARSGAPAAVKAFTLAGTALSEALLTALTLLGPEVIVIGGGLSGAADLILPTVEDYLTAHLAFQRRPRLAVAEFGSRAGVVGAALVGRELIAAAR</sequence>
<accession>A0A7W3ISX3</accession>
<dbReference type="PANTHER" id="PTHR18964:SF149">
    <property type="entry name" value="BIFUNCTIONAL UDP-N-ACETYLGLUCOSAMINE 2-EPIMERASE_N-ACETYLMANNOSAMINE KINASE"/>
    <property type="match status" value="1"/>
</dbReference>
<dbReference type="SUPFAM" id="SSF53067">
    <property type="entry name" value="Actin-like ATPase domain"/>
    <property type="match status" value="1"/>
</dbReference>
<name>A0A7W3ISX3_9ACTN</name>
<dbReference type="AlphaFoldDB" id="A0A7W3ISX3"/>
<evidence type="ECO:0000313" key="2">
    <source>
        <dbReference type="EMBL" id="MBA8794663.1"/>
    </source>
</evidence>
<dbReference type="EC" id="2.7.1.2" evidence="2"/>